<dbReference type="Pfam" id="PF08362">
    <property type="entry name" value="TetR_C_3"/>
    <property type="match status" value="1"/>
</dbReference>
<reference evidence="4 5" key="1">
    <citation type="submission" date="2019-09" db="EMBL/GenBank/DDBJ databases">
        <title>NBRP : Genome information of microbial organism related human and environment.</title>
        <authorList>
            <person name="Hattori M."/>
            <person name="Oshima K."/>
            <person name="Inaba H."/>
            <person name="Suda W."/>
            <person name="Sakamoto M."/>
            <person name="Iino T."/>
            <person name="Kitahara M."/>
            <person name="Oshida Y."/>
            <person name="Iida T."/>
            <person name="Kudo T."/>
            <person name="Itoh T."/>
            <person name="Ohkuma M."/>
        </authorList>
    </citation>
    <scope>NUCLEOTIDE SEQUENCE [LARGE SCALE GENOMIC DNA]</scope>
    <source>
        <strain evidence="4 5">Q-1</strain>
    </source>
</reference>
<dbReference type="GO" id="GO:0045892">
    <property type="term" value="P:negative regulation of DNA-templated transcription"/>
    <property type="evidence" value="ECO:0007669"/>
    <property type="project" value="InterPro"/>
</dbReference>
<dbReference type="SUPFAM" id="SSF46689">
    <property type="entry name" value="Homeodomain-like"/>
    <property type="match status" value="1"/>
</dbReference>
<evidence type="ECO:0000313" key="4">
    <source>
        <dbReference type="EMBL" id="GER03138.1"/>
    </source>
</evidence>
<dbReference type="Gene3D" id="1.10.10.60">
    <property type="entry name" value="Homeodomain-like"/>
    <property type="match status" value="1"/>
</dbReference>
<dbReference type="SUPFAM" id="SSF48498">
    <property type="entry name" value="Tetracyclin repressor-like, C-terminal domain"/>
    <property type="match status" value="1"/>
</dbReference>
<dbReference type="Gene3D" id="1.10.357.10">
    <property type="entry name" value="Tetracycline Repressor, domain 2"/>
    <property type="match status" value="1"/>
</dbReference>
<evidence type="ECO:0000313" key="5">
    <source>
        <dbReference type="Proteomes" id="UP000324996"/>
    </source>
</evidence>
<dbReference type="InterPro" id="IPR001647">
    <property type="entry name" value="HTH_TetR"/>
</dbReference>
<feature type="DNA-binding region" description="H-T-H motif" evidence="2">
    <location>
        <begin position="48"/>
        <end position="67"/>
    </location>
</feature>
<keyword evidence="1 2" id="KW-0238">DNA-binding</keyword>
<dbReference type="Pfam" id="PF00440">
    <property type="entry name" value="TetR_N"/>
    <property type="match status" value="1"/>
</dbReference>
<evidence type="ECO:0000256" key="2">
    <source>
        <dbReference type="PROSITE-ProRule" id="PRU00335"/>
    </source>
</evidence>
<dbReference type="RefSeq" id="WP_042084649.1">
    <property type="nucleotide sequence ID" value="NZ_BKCN01000002.1"/>
</dbReference>
<evidence type="ECO:0000259" key="3">
    <source>
        <dbReference type="PROSITE" id="PS50977"/>
    </source>
</evidence>
<dbReference type="EMBL" id="BKCN01000002">
    <property type="protein sequence ID" value="GER03138.1"/>
    <property type="molecule type" value="Genomic_DNA"/>
</dbReference>
<dbReference type="PANTHER" id="PTHR30055">
    <property type="entry name" value="HTH-TYPE TRANSCRIPTIONAL REGULATOR RUTR"/>
    <property type="match status" value="1"/>
</dbReference>
<dbReference type="AlphaFoldDB" id="A0A5A7N4T6"/>
<comment type="caution">
    <text evidence="4">The sequence shown here is derived from an EMBL/GenBank/DDBJ whole genome shotgun (WGS) entry which is preliminary data.</text>
</comment>
<name>A0A5A7N4T6_9PROT</name>
<feature type="domain" description="HTH tetR-type" evidence="3">
    <location>
        <begin position="25"/>
        <end position="85"/>
    </location>
</feature>
<proteinExistence type="predicted"/>
<dbReference type="InterPro" id="IPR013573">
    <property type="entry name" value="Tscrpt_reg_YcdC_C"/>
</dbReference>
<gene>
    <name evidence="4" type="ORF">JCM17846_08200</name>
</gene>
<dbReference type="GO" id="GO:0003700">
    <property type="term" value="F:DNA-binding transcription factor activity"/>
    <property type="evidence" value="ECO:0007669"/>
    <property type="project" value="TreeGrafter"/>
</dbReference>
<sequence>MEYAARINKIGQLKTDDGRKTRIQTRNEKRILDAAQEVFAAYGFHGATIDKVAEKAEMSKPNLHYYFKRKPDLYIAVLRRTLETWLAPLSHLDPEGDPAAELSKYIREKVEMSRRSPISSRVFANEILQGAPFLQDYLESDLRNLVERKTAVIRGWIDAGRLRPVDPYHLLFLIWAATQHYADFQPQIKAVMDTPRLTKDYFSDVSESLCQIILHGILPDPAGH</sequence>
<keyword evidence="5" id="KW-1185">Reference proteome</keyword>
<dbReference type="InterPro" id="IPR050109">
    <property type="entry name" value="HTH-type_TetR-like_transc_reg"/>
</dbReference>
<organism evidence="4 5">
    <name type="scientific">Iodidimonas nitroreducens</name>
    <dbReference type="NCBI Taxonomy" id="1236968"/>
    <lineage>
        <taxon>Bacteria</taxon>
        <taxon>Pseudomonadati</taxon>
        <taxon>Pseudomonadota</taxon>
        <taxon>Alphaproteobacteria</taxon>
        <taxon>Iodidimonadales</taxon>
        <taxon>Iodidimonadaceae</taxon>
        <taxon>Iodidimonas</taxon>
    </lineage>
</organism>
<dbReference type="Proteomes" id="UP000324996">
    <property type="component" value="Unassembled WGS sequence"/>
</dbReference>
<dbReference type="PANTHER" id="PTHR30055:SF196">
    <property type="entry name" value="HTH-TYPE TRANSCRIPTIONAL REGULATOR RUTR"/>
    <property type="match status" value="1"/>
</dbReference>
<accession>A0A5A7N4T6</accession>
<dbReference type="GO" id="GO:0000976">
    <property type="term" value="F:transcription cis-regulatory region binding"/>
    <property type="evidence" value="ECO:0007669"/>
    <property type="project" value="TreeGrafter"/>
</dbReference>
<dbReference type="PROSITE" id="PS50977">
    <property type="entry name" value="HTH_TETR_2"/>
    <property type="match status" value="1"/>
</dbReference>
<evidence type="ECO:0000256" key="1">
    <source>
        <dbReference type="ARBA" id="ARBA00023125"/>
    </source>
</evidence>
<dbReference type="InterPro" id="IPR009057">
    <property type="entry name" value="Homeodomain-like_sf"/>
</dbReference>
<dbReference type="PRINTS" id="PR00455">
    <property type="entry name" value="HTHTETR"/>
</dbReference>
<dbReference type="InterPro" id="IPR036271">
    <property type="entry name" value="Tet_transcr_reg_TetR-rel_C_sf"/>
</dbReference>
<protein>
    <submittedName>
        <fullName evidence="4">TetR family transcriptional regulator</fullName>
    </submittedName>
</protein>